<feature type="transmembrane region" description="Helical" evidence="7">
    <location>
        <begin position="47"/>
        <end position="71"/>
    </location>
</feature>
<dbReference type="InterPro" id="IPR036259">
    <property type="entry name" value="MFS_trans_sf"/>
</dbReference>
<keyword evidence="4 7" id="KW-1133">Transmembrane helix</keyword>
<protein>
    <submittedName>
        <fullName evidence="8">Putative MFS family arabinose efflux permease</fullName>
    </submittedName>
</protein>
<evidence type="ECO:0000256" key="6">
    <source>
        <dbReference type="SAM" id="MobiDB-lite"/>
    </source>
</evidence>
<dbReference type="SUPFAM" id="SSF103473">
    <property type="entry name" value="MFS general substrate transporter"/>
    <property type="match status" value="1"/>
</dbReference>
<evidence type="ECO:0000256" key="4">
    <source>
        <dbReference type="ARBA" id="ARBA00022989"/>
    </source>
</evidence>
<comment type="subcellular location">
    <subcellularLocation>
        <location evidence="1">Cell membrane</location>
        <topology evidence="1">Multi-pass membrane protein</topology>
    </subcellularLocation>
</comment>
<dbReference type="PANTHER" id="PTHR23513:SF11">
    <property type="entry name" value="STAPHYLOFERRIN A TRANSPORTER"/>
    <property type="match status" value="1"/>
</dbReference>
<sequence>MTMAAEPEVPGTADGDPAAESAPRSARSVPERQATFRDAIAVREFRGLWAAQAFALVGDQLAGLAIAALVYQRTESALLTAFTYALTLLPPLIGGPLLSVLSDLFPRRRVMICCDLARACLVALMAVPHMPLPVLCALLFANMLLGIPYASSRAATLSIVLRGDTYVAGNALIGITNQAGSVAGLVVGGTVLGLIGTQVALAVNSVTFLGSALVILTLLRPRPAARTGGGRGPAFWLVLRDGARLVFGDRRLRLLMLYGWLCGFYVIPEGIALPYAAALGGGAATAGLLMASMPLGAVVGAVLITRLVRPADRLRLMPAMAVLACLPLVLSYFHPPLWLTFTLWAVSGLGSSYQIAANAAFVMSVPDAGRGLAFGLAVSGLHVVQGVGIIGAGALAQVLGAEPVVALGGLGGLIAAGLLASGWRRVRERPDLESGTLPP</sequence>
<feature type="compositionally biased region" description="Low complexity" evidence="6">
    <location>
        <begin position="18"/>
        <end position="28"/>
    </location>
</feature>
<feature type="region of interest" description="Disordered" evidence="6">
    <location>
        <begin position="1"/>
        <end position="30"/>
    </location>
</feature>
<proteinExistence type="predicted"/>
<accession>A0A2T0QAT9</accession>
<evidence type="ECO:0000313" key="8">
    <source>
        <dbReference type="EMBL" id="PRY01008.1"/>
    </source>
</evidence>
<dbReference type="EMBL" id="PVZC01000002">
    <property type="protein sequence ID" value="PRY01008.1"/>
    <property type="molecule type" value="Genomic_DNA"/>
</dbReference>
<feature type="transmembrane region" description="Helical" evidence="7">
    <location>
        <begin position="254"/>
        <end position="277"/>
    </location>
</feature>
<dbReference type="Gene3D" id="1.20.1250.20">
    <property type="entry name" value="MFS general substrate transporter like domains"/>
    <property type="match status" value="1"/>
</dbReference>
<dbReference type="AlphaFoldDB" id="A0A2T0QAT9"/>
<feature type="transmembrane region" description="Helical" evidence="7">
    <location>
        <begin position="373"/>
        <end position="398"/>
    </location>
</feature>
<feature type="transmembrane region" description="Helical" evidence="7">
    <location>
        <begin position="404"/>
        <end position="423"/>
    </location>
</feature>
<dbReference type="PANTHER" id="PTHR23513">
    <property type="entry name" value="INTEGRAL MEMBRANE EFFLUX PROTEIN-RELATED"/>
    <property type="match status" value="1"/>
</dbReference>
<evidence type="ECO:0000256" key="3">
    <source>
        <dbReference type="ARBA" id="ARBA00022692"/>
    </source>
</evidence>
<feature type="transmembrane region" description="Helical" evidence="7">
    <location>
        <begin position="316"/>
        <end position="335"/>
    </location>
</feature>
<keyword evidence="2" id="KW-1003">Cell membrane</keyword>
<organism evidence="8 9">
    <name type="scientific">Allonocardiopsis opalescens</name>
    <dbReference type="NCBI Taxonomy" id="1144618"/>
    <lineage>
        <taxon>Bacteria</taxon>
        <taxon>Bacillati</taxon>
        <taxon>Actinomycetota</taxon>
        <taxon>Actinomycetes</taxon>
        <taxon>Streptosporangiales</taxon>
        <taxon>Allonocardiopsis</taxon>
    </lineage>
</organism>
<evidence type="ECO:0000256" key="1">
    <source>
        <dbReference type="ARBA" id="ARBA00004651"/>
    </source>
</evidence>
<comment type="caution">
    <text evidence="8">The sequence shown here is derived from an EMBL/GenBank/DDBJ whole genome shotgun (WGS) entry which is preliminary data.</text>
</comment>
<feature type="transmembrane region" description="Helical" evidence="7">
    <location>
        <begin position="201"/>
        <end position="219"/>
    </location>
</feature>
<dbReference type="Pfam" id="PF07690">
    <property type="entry name" value="MFS_1"/>
    <property type="match status" value="2"/>
</dbReference>
<keyword evidence="9" id="KW-1185">Reference proteome</keyword>
<dbReference type="GO" id="GO:0005886">
    <property type="term" value="C:plasma membrane"/>
    <property type="evidence" value="ECO:0007669"/>
    <property type="project" value="UniProtKB-SubCell"/>
</dbReference>
<dbReference type="InterPro" id="IPR011701">
    <property type="entry name" value="MFS"/>
</dbReference>
<feature type="transmembrane region" description="Helical" evidence="7">
    <location>
        <begin position="171"/>
        <end position="195"/>
    </location>
</feature>
<dbReference type="CDD" id="cd06173">
    <property type="entry name" value="MFS_MefA_like"/>
    <property type="match status" value="1"/>
</dbReference>
<reference evidence="8 9" key="1">
    <citation type="submission" date="2018-03" db="EMBL/GenBank/DDBJ databases">
        <title>Genomic Encyclopedia of Archaeal and Bacterial Type Strains, Phase II (KMG-II): from individual species to whole genera.</title>
        <authorList>
            <person name="Goeker M."/>
        </authorList>
    </citation>
    <scope>NUCLEOTIDE SEQUENCE [LARGE SCALE GENOMIC DNA]</scope>
    <source>
        <strain evidence="8 9">DSM 45601</strain>
    </source>
</reference>
<evidence type="ECO:0000256" key="2">
    <source>
        <dbReference type="ARBA" id="ARBA00022475"/>
    </source>
</evidence>
<feature type="transmembrane region" description="Helical" evidence="7">
    <location>
        <begin position="341"/>
        <end position="361"/>
    </location>
</feature>
<dbReference type="GO" id="GO:0022857">
    <property type="term" value="F:transmembrane transporter activity"/>
    <property type="evidence" value="ECO:0007669"/>
    <property type="project" value="InterPro"/>
</dbReference>
<feature type="transmembrane region" description="Helical" evidence="7">
    <location>
        <begin position="283"/>
        <end position="304"/>
    </location>
</feature>
<feature type="transmembrane region" description="Helical" evidence="7">
    <location>
        <begin position="132"/>
        <end position="150"/>
    </location>
</feature>
<evidence type="ECO:0000256" key="5">
    <source>
        <dbReference type="ARBA" id="ARBA00023136"/>
    </source>
</evidence>
<feature type="transmembrane region" description="Helical" evidence="7">
    <location>
        <begin position="77"/>
        <end position="98"/>
    </location>
</feature>
<dbReference type="Proteomes" id="UP000237846">
    <property type="component" value="Unassembled WGS sequence"/>
</dbReference>
<name>A0A2T0QAT9_9ACTN</name>
<gene>
    <name evidence="8" type="ORF">CLV72_102644</name>
</gene>
<keyword evidence="5 7" id="KW-0472">Membrane</keyword>
<evidence type="ECO:0000313" key="9">
    <source>
        <dbReference type="Proteomes" id="UP000237846"/>
    </source>
</evidence>
<keyword evidence="3 7" id="KW-0812">Transmembrane</keyword>
<evidence type="ECO:0000256" key="7">
    <source>
        <dbReference type="SAM" id="Phobius"/>
    </source>
</evidence>